<comment type="catalytic activity">
    <reaction evidence="9 10">
        <text>XTP + H2O = XMP + diphosphate + H(+)</text>
        <dbReference type="Rhea" id="RHEA:28610"/>
        <dbReference type="ChEBI" id="CHEBI:15377"/>
        <dbReference type="ChEBI" id="CHEBI:15378"/>
        <dbReference type="ChEBI" id="CHEBI:33019"/>
        <dbReference type="ChEBI" id="CHEBI:57464"/>
        <dbReference type="ChEBI" id="CHEBI:61314"/>
        <dbReference type="EC" id="3.6.1.66"/>
    </reaction>
</comment>
<proteinExistence type="inferred from homology"/>
<feature type="binding site" evidence="10">
    <location>
        <position position="67"/>
    </location>
    <ligand>
        <name>substrate</name>
    </ligand>
</feature>
<comment type="subunit">
    <text evidence="2 10">Homodimer.</text>
</comment>
<dbReference type="SUPFAM" id="SSF52972">
    <property type="entry name" value="ITPase-like"/>
    <property type="match status" value="1"/>
</dbReference>
<dbReference type="AlphaFoldDB" id="A0A7J3MZY7"/>
<feature type="binding site" evidence="10">
    <location>
        <position position="166"/>
    </location>
    <ligand>
        <name>substrate</name>
    </ligand>
</feature>
<comment type="function">
    <text evidence="10">Pyrophosphatase that catalyzes the hydrolysis of nucleoside triphosphates to their monophosphate derivatives, with a high preference for the non-canonical purine nucleotides XTP (xanthosine triphosphate), dITP (deoxyinosine triphosphate) and ITP. Seems to function as a house-cleaning enzyme that removes non-canonical purine nucleotides from the nucleotide pool, thus preventing their incorporation into DNA/RNA and avoiding chromosomal lesions.</text>
</comment>
<feature type="binding site" evidence="10">
    <location>
        <begin position="142"/>
        <end position="145"/>
    </location>
    <ligand>
        <name>substrate</name>
    </ligand>
</feature>
<keyword evidence="7 10" id="KW-0546">Nucleotide metabolism</keyword>
<evidence type="ECO:0000256" key="11">
    <source>
        <dbReference type="RuleBase" id="RU003781"/>
    </source>
</evidence>
<reference evidence="13" key="1">
    <citation type="journal article" date="2020" name="mSystems">
        <title>Genome- and Community-Level Interaction Insights into Carbon Utilization and Element Cycling Functions of Hydrothermarchaeota in Hydrothermal Sediment.</title>
        <authorList>
            <person name="Zhou Z."/>
            <person name="Liu Y."/>
            <person name="Xu W."/>
            <person name="Pan J."/>
            <person name="Luo Z.H."/>
            <person name="Li M."/>
        </authorList>
    </citation>
    <scope>NUCLEOTIDE SEQUENCE [LARGE SCALE GENOMIC DNA]</scope>
    <source>
        <strain evidence="12">SpSt-629</strain>
        <strain evidence="13">SpSt-688</strain>
    </source>
</reference>
<dbReference type="NCBIfam" id="NF011396">
    <property type="entry name" value="PRK14821.1"/>
    <property type="match status" value="1"/>
</dbReference>
<name>A0A7J3MZY7_9CREN</name>
<dbReference type="GO" id="GO:0009146">
    <property type="term" value="P:purine nucleoside triphosphate catabolic process"/>
    <property type="evidence" value="ECO:0007669"/>
    <property type="project" value="UniProtKB-UniRule"/>
</dbReference>
<dbReference type="GO" id="GO:0036222">
    <property type="term" value="F:XTP diphosphatase activity"/>
    <property type="evidence" value="ECO:0007669"/>
    <property type="project" value="UniProtKB-UniRule"/>
</dbReference>
<dbReference type="FunFam" id="3.90.950.10:FF:000001">
    <property type="entry name" value="dITP/XTP pyrophosphatase"/>
    <property type="match status" value="1"/>
</dbReference>
<evidence type="ECO:0000256" key="4">
    <source>
        <dbReference type="ARBA" id="ARBA00022741"/>
    </source>
</evidence>
<dbReference type="GO" id="GO:0009117">
    <property type="term" value="P:nucleotide metabolic process"/>
    <property type="evidence" value="ECO:0007669"/>
    <property type="project" value="UniProtKB-KW"/>
</dbReference>
<dbReference type="PANTHER" id="PTHR11067:SF9">
    <property type="entry name" value="INOSINE TRIPHOSPHATE PYROPHOSPHATASE"/>
    <property type="match status" value="1"/>
</dbReference>
<dbReference type="GO" id="GO:0017111">
    <property type="term" value="F:ribonucleoside triphosphate phosphatase activity"/>
    <property type="evidence" value="ECO:0007669"/>
    <property type="project" value="InterPro"/>
</dbReference>
<dbReference type="NCBIfam" id="TIGR00042">
    <property type="entry name" value="RdgB/HAM1 family non-canonical purine NTP pyrophosphatase"/>
    <property type="match status" value="1"/>
</dbReference>
<feature type="binding site" evidence="10">
    <location>
        <begin position="8"/>
        <end position="13"/>
    </location>
    <ligand>
        <name>substrate</name>
    </ligand>
</feature>
<evidence type="ECO:0000313" key="12">
    <source>
        <dbReference type="EMBL" id="HFQ79014.1"/>
    </source>
</evidence>
<dbReference type="CDD" id="cd00515">
    <property type="entry name" value="HAM1"/>
    <property type="match status" value="1"/>
</dbReference>
<organism evidence="13">
    <name type="scientific">Ignisphaera aggregans</name>
    <dbReference type="NCBI Taxonomy" id="334771"/>
    <lineage>
        <taxon>Archaea</taxon>
        <taxon>Thermoproteota</taxon>
        <taxon>Thermoprotei</taxon>
        <taxon>Desulfurococcales</taxon>
        <taxon>Desulfurococcaceae</taxon>
        <taxon>Ignisphaera</taxon>
    </lineage>
</organism>
<dbReference type="Gene3D" id="3.90.950.10">
    <property type="match status" value="1"/>
</dbReference>
<dbReference type="GO" id="GO:0036220">
    <property type="term" value="F:ITP diphosphatase activity"/>
    <property type="evidence" value="ECO:0007669"/>
    <property type="project" value="UniProtKB-UniRule"/>
</dbReference>
<evidence type="ECO:0000256" key="10">
    <source>
        <dbReference type="HAMAP-Rule" id="MF_01405"/>
    </source>
</evidence>
<accession>A0A7J3MZY7</accession>
<feature type="active site" description="Proton acceptor" evidence="10">
    <location>
        <position position="66"/>
    </location>
</feature>
<feature type="binding site" evidence="10">
    <location>
        <position position="66"/>
    </location>
    <ligand>
        <name>Mg(2+)</name>
        <dbReference type="ChEBI" id="CHEBI:18420"/>
    </ligand>
</feature>
<evidence type="ECO:0000313" key="13">
    <source>
        <dbReference type="EMBL" id="HGT99081.1"/>
    </source>
</evidence>
<sequence>MIKLYFVTNNMGKFNEAKEILNSYGVSLERIDTEKIEIQSTSLEDIARYSAIHVYKQVRKPIIVEDSGLFIDALNGFPGPYSSYVYKTIGLKGILKLLQGENNRKAVFEAVVALALREDMVLTFKGVVEGYIALEIRGSKGFGYDPIFVPKEGEGKTFAEMDIHEKNMYSHRGKAFRSLGMWINMNIDKLKYIVL</sequence>
<dbReference type="InterPro" id="IPR002637">
    <property type="entry name" value="RdgB/HAM1"/>
</dbReference>
<dbReference type="GO" id="GO:0000166">
    <property type="term" value="F:nucleotide binding"/>
    <property type="evidence" value="ECO:0007669"/>
    <property type="project" value="UniProtKB-KW"/>
</dbReference>
<comment type="caution">
    <text evidence="13">The sequence shown here is derived from an EMBL/GenBank/DDBJ whole genome shotgun (WGS) entry which is preliminary data.</text>
</comment>
<keyword evidence="3 10" id="KW-0479">Metal-binding</keyword>
<evidence type="ECO:0000256" key="7">
    <source>
        <dbReference type="ARBA" id="ARBA00023080"/>
    </source>
</evidence>
<dbReference type="GO" id="GO:0046872">
    <property type="term" value="F:metal ion binding"/>
    <property type="evidence" value="ECO:0007669"/>
    <property type="project" value="UniProtKB-KW"/>
</dbReference>
<evidence type="ECO:0000256" key="2">
    <source>
        <dbReference type="ARBA" id="ARBA00011738"/>
    </source>
</evidence>
<comment type="catalytic activity">
    <reaction evidence="10">
        <text>ITP + H2O = IMP + diphosphate + H(+)</text>
        <dbReference type="Rhea" id="RHEA:29399"/>
        <dbReference type="ChEBI" id="CHEBI:15377"/>
        <dbReference type="ChEBI" id="CHEBI:15378"/>
        <dbReference type="ChEBI" id="CHEBI:33019"/>
        <dbReference type="ChEBI" id="CHEBI:58053"/>
        <dbReference type="ChEBI" id="CHEBI:61402"/>
        <dbReference type="EC" id="3.6.1.66"/>
    </reaction>
</comment>
<gene>
    <name evidence="12" type="ORF">ENT99_04845</name>
    <name evidence="13" type="ORF">ENU64_06605</name>
</gene>
<dbReference type="EMBL" id="DTDH01000178">
    <property type="protein sequence ID" value="HGT99081.1"/>
    <property type="molecule type" value="Genomic_DNA"/>
</dbReference>
<feature type="binding site" evidence="10">
    <location>
        <begin position="171"/>
        <end position="172"/>
    </location>
    <ligand>
        <name>substrate</name>
    </ligand>
</feature>
<comment type="catalytic activity">
    <reaction evidence="8 10">
        <text>dITP + H2O = dIMP + diphosphate + H(+)</text>
        <dbReference type="Rhea" id="RHEA:28342"/>
        <dbReference type="ChEBI" id="CHEBI:15377"/>
        <dbReference type="ChEBI" id="CHEBI:15378"/>
        <dbReference type="ChEBI" id="CHEBI:33019"/>
        <dbReference type="ChEBI" id="CHEBI:61194"/>
        <dbReference type="ChEBI" id="CHEBI:61382"/>
        <dbReference type="EC" id="3.6.1.66"/>
    </reaction>
</comment>
<keyword evidence="6 10" id="KW-0460">Magnesium</keyword>
<evidence type="ECO:0000256" key="5">
    <source>
        <dbReference type="ARBA" id="ARBA00022801"/>
    </source>
</evidence>
<dbReference type="EC" id="3.6.1.66" evidence="10"/>
<comment type="similarity">
    <text evidence="1 10 11">Belongs to the HAM1 NTPase family.</text>
</comment>
<comment type="cofactor">
    <cofactor evidence="10">
        <name>Mg(2+)</name>
        <dbReference type="ChEBI" id="CHEBI:18420"/>
    </cofactor>
    <text evidence="10">Binds 1 Mg(2+) ion per subunit.</text>
</comment>
<dbReference type="Pfam" id="PF01725">
    <property type="entry name" value="Ham1p_like"/>
    <property type="match status" value="1"/>
</dbReference>
<evidence type="ECO:0000256" key="1">
    <source>
        <dbReference type="ARBA" id="ARBA00008023"/>
    </source>
</evidence>
<dbReference type="InterPro" id="IPR029001">
    <property type="entry name" value="ITPase-like_fam"/>
</dbReference>
<feature type="binding site" evidence="10">
    <location>
        <position position="37"/>
    </location>
    <ligand>
        <name>Mg(2+)</name>
        <dbReference type="ChEBI" id="CHEBI:18420"/>
    </ligand>
</feature>
<keyword evidence="5 10" id="KW-0378">Hydrolase</keyword>
<dbReference type="EMBL" id="DTAU01000098">
    <property type="protein sequence ID" value="HFQ79014.1"/>
    <property type="molecule type" value="Genomic_DNA"/>
</dbReference>
<protein>
    <recommendedName>
        <fullName evidence="10">dITP/XTP pyrophosphatase</fullName>
        <ecNumber evidence="10">3.6.1.66</ecNumber>
    </recommendedName>
    <alternativeName>
        <fullName evidence="10">Non-canonical purine NTP pyrophosphatase</fullName>
    </alternativeName>
    <alternativeName>
        <fullName evidence="10">Non-standard purine NTP pyrophosphatase</fullName>
    </alternativeName>
    <alternativeName>
        <fullName evidence="10">Nucleoside-triphosphate diphosphatase</fullName>
    </alternativeName>
    <alternativeName>
        <fullName evidence="10">Nucleoside-triphosphate pyrophosphatase</fullName>
        <shortName evidence="10">NTPase</shortName>
    </alternativeName>
</protein>
<evidence type="ECO:0000256" key="9">
    <source>
        <dbReference type="ARBA" id="ARBA00052017"/>
    </source>
</evidence>
<dbReference type="GO" id="GO:0035870">
    <property type="term" value="F:dITP diphosphatase activity"/>
    <property type="evidence" value="ECO:0007669"/>
    <property type="project" value="UniProtKB-UniRule"/>
</dbReference>
<evidence type="ECO:0000256" key="3">
    <source>
        <dbReference type="ARBA" id="ARBA00022723"/>
    </source>
</evidence>
<keyword evidence="4 10" id="KW-0547">Nucleotide-binding</keyword>
<dbReference type="InterPro" id="IPR020922">
    <property type="entry name" value="dITP/XTP_pyrophosphatase"/>
</dbReference>
<dbReference type="HAMAP" id="MF_01405">
    <property type="entry name" value="Non_canon_purine_NTPase"/>
    <property type="match status" value="1"/>
</dbReference>
<dbReference type="GO" id="GO:0005737">
    <property type="term" value="C:cytoplasm"/>
    <property type="evidence" value="ECO:0007669"/>
    <property type="project" value="TreeGrafter"/>
</dbReference>
<evidence type="ECO:0000256" key="6">
    <source>
        <dbReference type="ARBA" id="ARBA00022842"/>
    </source>
</evidence>
<evidence type="ECO:0000256" key="8">
    <source>
        <dbReference type="ARBA" id="ARBA00051875"/>
    </source>
</evidence>
<dbReference type="PANTHER" id="PTHR11067">
    <property type="entry name" value="INOSINE TRIPHOSPHATE PYROPHOSPHATASE/HAM1 PROTEIN"/>
    <property type="match status" value="1"/>
</dbReference>